<reference evidence="1" key="1">
    <citation type="submission" date="2022-03" db="EMBL/GenBank/DDBJ databases">
        <authorList>
            <person name="Lindestad O."/>
        </authorList>
    </citation>
    <scope>NUCLEOTIDE SEQUENCE</scope>
</reference>
<sequence length="158" mass="18036">IEEKSLNDFSLLMFPELGARHSGVYTCRAANHAAAADYSAVLSVKGEAGRHRRTARVSFRHALHHAGQVRIGRLHTLLSTFWSFLMTFSFTVQANDISIGLTKNAHNCEKLEVREGDRTWTPQKLVRSPHHRRLIKRNEKDILITKLQQYNVIEAAYD</sequence>
<feature type="non-terminal residue" evidence="1">
    <location>
        <position position="1"/>
    </location>
</feature>
<evidence type="ECO:0000313" key="2">
    <source>
        <dbReference type="Proteomes" id="UP000838756"/>
    </source>
</evidence>
<proteinExistence type="predicted"/>
<evidence type="ECO:0000313" key="1">
    <source>
        <dbReference type="EMBL" id="CAH2212316.1"/>
    </source>
</evidence>
<dbReference type="AlphaFoldDB" id="A0A8S4QRU4"/>
<gene>
    <name evidence="1" type="primary">jg26907</name>
    <name evidence="1" type="ORF">PAEG_LOCUS3483</name>
</gene>
<dbReference type="SUPFAM" id="SSF48726">
    <property type="entry name" value="Immunoglobulin"/>
    <property type="match status" value="1"/>
</dbReference>
<accession>A0A8S4QRU4</accession>
<organism evidence="1 2">
    <name type="scientific">Pararge aegeria aegeria</name>
    <dbReference type="NCBI Taxonomy" id="348720"/>
    <lineage>
        <taxon>Eukaryota</taxon>
        <taxon>Metazoa</taxon>
        <taxon>Ecdysozoa</taxon>
        <taxon>Arthropoda</taxon>
        <taxon>Hexapoda</taxon>
        <taxon>Insecta</taxon>
        <taxon>Pterygota</taxon>
        <taxon>Neoptera</taxon>
        <taxon>Endopterygota</taxon>
        <taxon>Lepidoptera</taxon>
        <taxon>Glossata</taxon>
        <taxon>Ditrysia</taxon>
        <taxon>Papilionoidea</taxon>
        <taxon>Nymphalidae</taxon>
        <taxon>Satyrinae</taxon>
        <taxon>Satyrini</taxon>
        <taxon>Parargina</taxon>
        <taxon>Pararge</taxon>
    </lineage>
</organism>
<dbReference type="OrthoDB" id="6429135at2759"/>
<protein>
    <submittedName>
        <fullName evidence="1">Jg26907 protein</fullName>
    </submittedName>
</protein>
<keyword evidence="2" id="KW-1185">Reference proteome</keyword>
<comment type="caution">
    <text evidence="1">The sequence shown here is derived from an EMBL/GenBank/DDBJ whole genome shotgun (WGS) entry which is preliminary data.</text>
</comment>
<dbReference type="InterPro" id="IPR036179">
    <property type="entry name" value="Ig-like_dom_sf"/>
</dbReference>
<dbReference type="EMBL" id="CAKXAJ010011182">
    <property type="protein sequence ID" value="CAH2212316.1"/>
    <property type="molecule type" value="Genomic_DNA"/>
</dbReference>
<name>A0A8S4QRU4_9NEOP</name>
<dbReference type="Proteomes" id="UP000838756">
    <property type="component" value="Unassembled WGS sequence"/>
</dbReference>